<feature type="compositionally biased region" description="Acidic residues" evidence="1">
    <location>
        <begin position="569"/>
        <end position="583"/>
    </location>
</feature>
<dbReference type="GeneID" id="86858907"/>
<dbReference type="Proteomes" id="UP001069047">
    <property type="component" value="Unassembled WGS sequence"/>
</dbReference>
<feature type="compositionally biased region" description="Basic and acidic residues" evidence="1">
    <location>
        <begin position="555"/>
        <end position="568"/>
    </location>
</feature>
<feature type="compositionally biased region" description="Basic and acidic residues" evidence="1">
    <location>
        <begin position="441"/>
        <end position="455"/>
    </location>
</feature>
<organism evidence="3 6">
    <name type="scientific">Aerococcus mictus</name>
    <dbReference type="NCBI Taxonomy" id="2976810"/>
    <lineage>
        <taxon>Bacteria</taxon>
        <taxon>Bacillati</taxon>
        <taxon>Bacillota</taxon>
        <taxon>Bacilli</taxon>
        <taxon>Lactobacillales</taxon>
        <taxon>Aerococcaceae</taxon>
        <taxon>Aerococcus</taxon>
    </lineage>
</organism>
<keyword evidence="2" id="KW-0472">Membrane</keyword>
<feature type="compositionally biased region" description="Acidic residues" evidence="1">
    <location>
        <begin position="646"/>
        <end position="655"/>
    </location>
</feature>
<sequence>MQLKLNQSNRELKDKAKSAISGNRLSLTGMFLLNLLITFVFTSLLGFLANWLEPLSIQSFSINRLFLDTPGLIGEMINQVGQSTDPIALGITLLVSFLISFFMVQVWVYGTPWSLLEMVDGGDHHIGRVWSAFTHRPIRHYITNFLAAIVRWFSAFVFYLVLATILFFYYVVVLSTARAAIGQVTGIVVHVLYLLIALLLLFLLALLTSWLYYGFNFIMFPTYDNEETGVFRSLRMSWQLMRGNKWRLFKMGLGYVFLPLIIGGAVSLLMAYFRTAFPQADYYFWAQLGLGVLVVLFLFGNLIKFMVVEAVFYREQTKQYALYLNDHFPGFGAEASDNIADLYHTEDRPQFTADTMAIDASELNALDDSASSSDDYLSEAAFRETYGPDQDDFKAGGEGTYSQTQSIYPENESSDSDPASLDSEDNDDEIMVMAPADSQDEPARSDSQRDNKSDQPDETAYDYADPGYVLDDRQQEEVLPASDIFDLAEDYSQPEASPINEETLPEQVETPQDKATEAAETDHFETRPEEEETSDFDFPVLEESTPSDDSQSSVDKADLEETIEKGPEADSEEVVEEESESDPAGEAVEKKPYDPYGYNTPKKTNFKQAKHKDDILLAADRSAESSYDKSIVNQSDFLDGDPLTPDQEDQDSTDK</sequence>
<accession>A0A1E9PQQ3</accession>
<dbReference type="AlphaFoldDB" id="A0A1E9PQQ3"/>
<reference evidence="4" key="3">
    <citation type="submission" date="2024-02" db="EMBL/GenBank/DDBJ databases">
        <authorList>
            <person name="Choi B."/>
        </authorList>
    </citation>
    <scope>NUCLEOTIDE SEQUENCE</scope>
    <source>
        <strain evidence="4">UMB1016</strain>
    </source>
</reference>
<protein>
    <submittedName>
        <fullName evidence="3">DUF975 family protein</fullName>
    </submittedName>
</protein>
<evidence type="ECO:0000313" key="4">
    <source>
        <dbReference type="EMBL" id="WWC54346.1"/>
    </source>
</evidence>
<proteinExistence type="predicted"/>
<feature type="transmembrane region" description="Helical" evidence="2">
    <location>
        <begin position="145"/>
        <end position="171"/>
    </location>
</feature>
<evidence type="ECO:0000313" key="6">
    <source>
        <dbReference type="Proteomes" id="UP001069047"/>
    </source>
</evidence>
<dbReference type="RefSeq" id="WP_070558340.1">
    <property type="nucleotide sequence ID" value="NZ_CAJHLG010000012.1"/>
</dbReference>
<reference evidence="3" key="2">
    <citation type="submission" date="2022-09" db="EMBL/GenBank/DDBJ databases">
        <title>Aerococcus urinae taxonomy study.</title>
        <authorList>
            <person name="Christensen J."/>
            <person name="Senneby E."/>
        </authorList>
    </citation>
    <scope>NUCLEOTIDE SEQUENCE</scope>
    <source>
        <strain evidence="3">LUND-41-B12</strain>
    </source>
</reference>
<evidence type="ECO:0000313" key="5">
    <source>
        <dbReference type="Proteomes" id="UP000250354"/>
    </source>
</evidence>
<evidence type="ECO:0000256" key="1">
    <source>
        <dbReference type="SAM" id="MobiDB-lite"/>
    </source>
</evidence>
<evidence type="ECO:0000313" key="3">
    <source>
        <dbReference type="EMBL" id="MCY3088162.1"/>
    </source>
</evidence>
<feature type="compositionally biased region" description="Basic and acidic residues" evidence="1">
    <location>
        <begin position="611"/>
        <end position="627"/>
    </location>
</feature>
<dbReference type="EMBL" id="CP145132">
    <property type="protein sequence ID" value="WWC54346.1"/>
    <property type="molecule type" value="Genomic_DNA"/>
</dbReference>
<evidence type="ECO:0000256" key="2">
    <source>
        <dbReference type="SAM" id="Phobius"/>
    </source>
</evidence>
<gene>
    <name evidence="4" type="ORF">DBT44_0008105</name>
    <name evidence="3" type="ORF">ODY61_08570</name>
</gene>
<feature type="transmembrane region" description="Helical" evidence="2">
    <location>
        <begin position="252"/>
        <end position="273"/>
    </location>
</feature>
<dbReference type="InterPro" id="IPR010380">
    <property type="entry name" value="DUF975"/>
</dbReference>
<feature type="compositionally biased region" description="Basic and acidic residues" evidence="1">
    <location>
        <begin position="511"/>
        <end position="527"/>
    </location>
</feature>
<reference evidence="4 5" key="1">
    <citation type="journal article" date="2020" name="J. Bacteriol.">
        <title>Aerococcus urinae Isolated from Women with Lower Urinary Tract Symptoms: In Vitro Aggregation and Genome Analysis.</title>
        <authorList>
            <person name="Hilt E.E."/>
            <person name="Putonti C."/>
            <person name="Thomas-White K."/>
            <person name="Lewis A.L."/>
            <person name="Visick K.L."/>
            <person name="Gilbert N.M."/>
            <person name="Wolfe A.J."/>
        </authorList>
    </citation>
    <scope>NUCLEOTIDE SEQUENCE [LARGE SCALE GENOMIC DNA]</scope>
    <source>
        <strain evidence="4 5">UMB1016</strain>
    </source>
</reference>
<feature type="transmembrane region" description="Helical" evidence="2">
    <location>
        <begin position="87"/>
        <end position="109"/>
    </location>
</feature>
<name>A0A1E9PQQ3_9LACT</name>
<feature type="transmembrane region" description="Helical" evidence="2">
    <location>
        <begin position="285"/>
        <end position="308"/>
    </location>
</feature>
<feature type="transmembrane region" description="Helical" evidence="2">
    <location>
        <begin position="191"/>
        <end position="213"/>
    </location>
</feature>
<dbReference type="EMBL" id="JAOTMY010000005">
    <property type="protein sequence ID" value="MCY3088162.1"/>
    <property type="molecule type" value="Genomic_DNA"/>
</dbReference>
<dbReference type="Pfam" id="PF06161">
    <property type="entry name" value="DUF975"/>
    <property type="match status" value="1"/>
</dbReference>
<feature type="transmembrane region" description="Helical" evidence="2">
    <location>
        <begin position="31"/>
        <end position="52"/>
    </location>
</feature>
<keyword evidence="2" id="KW-1133">Transmembrane helix</keyword>
<accession>A0A9Q4DEE8</accession>
<dbReference type="Proteomes" id="UP000250354">
    <property type="component" value="Chromosome"/>
</dbReference>
<keyword evidence="2" id="KW-0812">Transmembrane</keyword>
<feature type="region of interest" description="Disordered" evidence="1">
    <location>
        <begin position="387"/>
        <end position="655"/>
    </location>
</feature>
<keyword evidence="5" id="KW-1185">Reference proteome</keyword>